<dbReference type="AlphaFoldDB" id="A0A1F4SDT9"/>
<evidence type="ECO:0000256" key="3">
    <source>
        <dbReference type="HAMAP-Rule" id="MF_00632"/>
    </source>
</evidence>
<dbReference type="PANTHER" id="PTHR30476:SF0">
    <property type="entry name" value="UPF0234 PROTEIN YAJQ"/>
    <property type="match status" value="1"/>
</dbReference>
<sequence length="163" mass="18673">MAQDHSFDITSQANLTEVDNAIQMSMKEILNRFDFKGSKSDLQRAEAIITIISDDDYKLKSVIDILQGKLVKRGISLKFLDYGKIEQALGGTIRQEIKIKQGIEQEQAKEINKTIKEMKLKVQSQIQGDQLRVSAKKIDDLQAVMQKLKQVNFPIELQFVNYR</sequence>
<accession>A0A1F4SDT9</accession>
<dbReference type="GO" id="GO:0005829">
    <property type="term" value="C:cytosol"/>
    <property type="evidence" value="ECO:0007669"/>
    <property type="project" value="TreeGrafter"/>
</dbReference>
<evidence type="ECO:0000313" key="5">
    <source>
        <dbReference type="Proteomes" id="UP000178417"/>
    </source>
</evidence>
<reference evidence="4 5" key="1">
    <citation type="journal article" date="2016" name="Nat. Commun.">
        <title>Thousands of microbial genomes shed light on interconnected biogeochemical processes in an aquifer system.</title>
        <authorList>
            <person name="Anantharaman K."/>
            <person name="Brown C.T."/>
            <person name="Hug L.A."/>
            <person name="Sharon I."/>
            <person name="Castelle C.J."/>
            <person name="Probst A.J."/>
            <person name="Thomas B.C."/>
            <person name="Singh A."/>
            <person name="Wilkins M.J."/>
            <person name="Karaoz U."/>
            <person name="Brodie E.L."/>
            <person name="Williams K.H."/>
            <person name="Hubbard S.S."/>
            <person name="Banfield J.F."/>
        </authorList>
    </citation>
    <scope>NUCLEOTIDE SEQUENCE [LARGE SCALE GENOMIC DNA]</scope>
</reference>
<dbReference type="Pfam" id="PF04461">
    <property type="entry name" value="YajQ"/>
    <property type="match status" value="1"/>
</dbReference>
<dbReference type="InterPro" id="IPR035570">
    <property type="entry name" value="UPF0234_N"/>
</dbReference>
<name>A0A1F4SDT9_UNCSA</name>
<dbReference type="InterPro" id="IPR007551">
    <property type="entry name" value="YajQ/Smlt4090-like"/>
</dbReference>
<dbReference type="STRING" id="1802579.A2310_02040"/>
<comment type="function">
    <text evidence="3">Nucleotide-binding protein.</text>
</comment>
<comment type="similarity">
    <text evidence="2 3">Belongs to the YajQ family.</text>
</comment>
<comment type="caution">
    <text evidence="4">The sequence shown here is derived from an EMBL/GenBank/DDBJ whole genome shotgun (WGS) entry which is preliminary data.</text>
</comment>
<gene>
    <name evidence="4" type="ORF">A2310_02040</name>
</gene>
<dbReference type="SUPFAM" id="SSF89963">
    <property type="entry name" value="YajQ-like"/>
    <property type="match status" value="2"/>
</dbReference>
<dbReference type="EMBL" id="MEUB01000071">
    <property type="protein sequence ID" value="OGC18570.1"/>
    <property type="molecule type" value="Genomic_DNA"/>
</dbReference>
<evidence type="ECO:0000256" key="1">
    <source>
        <dbReference type="ARBA" id="ARBA00022741"/>
    </source>
</evidence>
<evidence type="ECO:0000256" key="2">
    <source>
        <dbReference type="ARBA" id="ARBA00093450"/>
    </source>
</evidence>
<protein>
    <recommendedName>
        <fullName evidence="3">Nucleotide-binding protein A2310_02040</fullName>
    </recommendedName>
</protein>
<dbReference type="CDD" id="cd11740">
    <property type="entry name" value="YajQ_like"/>
    <property type="match status" value="1"/>
</dbReference>
<organism evidence="4 5">
    <name type="scientific">candidate division WOR-1 bacterium RIFOXYB2_FULL_37_13</name>
    <dbReference type="NCBI Taxonomy" id="1802579"/>
    <lineage>
        <taxon>Bacteria</taxon>
        <taxon>Bacillati</taxon>
        <taxon>Saganbacteria</taxon>
    </lineage>
</organism>
<dbReference type="HAMAP" id="MF_00632">
    <property type="entry name" value="UPF0234"/>
    <property type="match status" value="1"/>
</dbReference>
<dbReference type="Gene3D" id="3.30.70.860">
    <property type="match status" value="1"/>
</dbReference>
<evidence type="ECO:0000313" key="4">
    <source>
        <dbReference type="EMBL" id="OGC18570.1"/>
    </source>
</evidence>
<dbReference type="Proteomes" id="UP000178417">
    <property type="component" value="Unassembled WGS sequence"/>
</dbReference>
<dbReference type="InterPro" id="IPR036183">
    <property type="entry name" value="YajQ-like_sf"/>
</dbReference>
<dbReference type="InterPro" id="IPR035571">
    <property type="entry name" value="UPF0234-like_C"/>
</dbReference>
<keyword evidence="1 3" id="KW-0547">Nucleotide-binding</keyword>
<dbReference type="Gene3D" id="3.30.70.990">
    <property type="entry name" value="YajQ-like, domain 2"/>
    <property type="match status" value="1"/>
</dbReference>
<dbReference type="PANTHER" id="PTHR30476">
    <property type="entry name" value="UPF0234 PROTEIN YAJQ"/>
    <property type="match status" value="1"/>
</dbReference>
<dbReference type="NCBIfam" id="NF003819">
    <property type="entry name" value="PRK05412.1"/>
    <property type="match status" value="1"/>
</dbReference>
<dbReference type="GO" id="GO:0000166">
    <property type="term" value="F:nucleotide binding"/>
    <property type="evidence" value="ECO:0007669"/>
    <property type="project" value="UniProtKB-UniRule"/>
</dbReference>
<proteinExistence type="inferred from homology"/>